<keyword evidence="2" id="KW-1185">Reference proteome</keyword>
<accession>F3ZWZ7</accession>
<dbReference type="AlphaFoldDB" id="F3ZWZ7"/>
<organism evidence="1 2">
    <name type="scientific">Mahella australiensis (strain DSM 15567 / CIP 107919 / 50-1 BON)</name>
    <dbReference type="NCBI Taxonomy" id="697281"/>
    <lineage>
        <taxon>Bacteria</taxon>
        <taxon>Bacillati</taxon>
        <taxon>Bacillota</taxon>
        <taxon>Clostridia</taxon>
        <taxon>Thermoanaerobacterales</taxon>
        <taxon>Thermoanaerobacterales Family IV. Incertae Sedis</taxon>
        <taxon>Mahella</taxon>
    </lineage>
</organism>
<protein>
    <submittedName>
        <fullName evidence="1">Uncharacterized protein</fullName>
    </submittedName>
</protein>
<dbReference type="RefSeq" id="WP_013782045.1">
    <property type="nucleotide sequence ID" value="NC_015520.1"/>
</dbReference>
<evidence type="ECO:0000313" key="1">
    <source>
        <dbReference type="EMBL" id="AEE97619.1"/>
    </source>
</evidence>
<reference evidence="2" key="1">
    <citation type="submission" date="2010-11" db="EMBL/GenBank/DDBJ databases">
        <title>The complete genome of Mahella australiensis DSM 15567.</title>
        <authorList>
            <consortium name="US DOE Joint Genome Institute (JGI-PGF)"/>
            <person name="Lucas S."/>
            <person name="Copeland A."/>
            <person name="Lapidus A."/>
            <person name="Bruce D."/>
            <person name="Goodwin L."/>
            <person name="Pitluck S."/>
            <person name="Kyrpides N."/>
            <person name="Mavromatis K."/>
            <person name="Pagani I."/>
            <person name="Ivanova N."/>
            <person name="Teshima H."/>
            <person name="Brettin T."/>
            <person name="Detter J.C."/>
            <person name="Han C."/>
            <person name="Tapia R."/>
            <person name="Land M."/>
            <person name="Hauser L."/>
            <person name="Markowitz V."/>
            <person name="Cheng J.-F."/>
            <person name="Hugenholtz P."/>
            <person name="Woyke T."/>
            <person name="Wu D."/>
            <person name="Spring S."/>
            <person name="Pukall R."/>
            <person name="Steenblock K."/>
            <person name="Schneider S."/>
            <person name="Klenk H.-P."/>
            <person name="Eisen J.A."/>
        </authorList>
    </citation>
    <scope>NUCLEOTIDE SEQUENCE [LARGE SCALE GENOMIC DNA]</scope>
    <source>
        <strain evidence="2">DSM 15567 / CIP 107919 / 50-1 BON</strain>
    </source>
</reference>
<dbReference type="STRING" id="697281.Mahau_2459"/>
<evidence type="ECO:0000313" key="2">
    <source>
        <dbReference type="Proteomes" id="UP000008457"/>
    </source>
</evidence>
<dbReference type="Proteomes" id="UP000008457">
    <property type="component" value="Chromosome"/>
</dbReference>
<dbReference type="HOGENOM" id="CLU_2130464_0_0_9"/>
<dbReference type="KEGG" id="mas:Mahau_2459"/>
<dbReference type="EMBL" id="CP002360">
    <property type="protein sequence ID" value="AEE97619.1"/>
    <property type="molecule type" value="Genomic_DNA"/>
</dbReference>
<proteinExistence type="predicted"/>
<sequence length="113" mass="12759">MTVMIDVEVWGSKENSKAIIPNCWICKDNGLVIYKKKTKDGIYEHIAHCTCPAGIPYHYDGRECKTNKSEYYIPSIADIADPAMIAKDNLAAFYKQNKGNDDIMKILQQQLAS</sequence>
<name>F3ZWZ7_MAHA5</name>
<dbReference type="OrthoDB" id="3081000at2"/>
<reference evidence="1 2" key="2">
    <citation type="journal article" date="2011" name="Stand. Genomic Sci.">
        <title>Complete genome sequence of Mahella australiensis type strain (50-1 BON).</title>
        <authorList>
            <person name="Sikorski J."/>
            <person name="Teshima H."/>
            <person name="Nolan M."/>
            <person name="Lucas S."/>
            <person name="Hammon N."/>
            <person name="Deshpande S."/>
            <person name="Cheng J.F."/>
            <person name="Pitluck S."/>
            <person name="Liolios K."/>
            <person name="Pagani I."/>
            <person name="Ivanova N."/>
            <person name="Huntemann M."/>
            <person name="Mavromatis K."/>
            <person name="Ovchinikova G."/>
            <person name="Pati A."/>
            <person name="Tapia R."/>
            <person name="Han C."/>
            <person name="Goodwin L."/>
            <person name="Chen A."/>
            <person name="Palaniappan K."/>
            <person name="Land M."/>
            <person name="Hauser L."/>
            <person name="Ngatchou-Djao O.D."/>
            <person name="Rohde M."/>
            <person name="Pukall R."/>
            <person name="Spring S."/>
            <person name="Abt B."/>
            <person name="Goker M."/>
            <person name="Detter J.C."/>
            <person name="Woyke T."/>
            <person name="Bristow J."/>
            <person name="Markowitz V."/>
            <person name="Hugenholtz P."/>
            <person name="Eisen J.A."/>
            <person name="Kyrpides N.C."/>
            <person name="Klenk H.P."/>
            <person name="Lapidus A."/>
        </authorList>
    </citation>
    <scope>NUCLEOTIDE SEQUENCE [LARGE SCALE GENOMIC DNA]</scope>
    <source>
        <strain evidence="2">DSM 15567 / CIP 107919 / 50-1 BON</strain>
    </source>
</reference>
<gene>
    <name evidence="1" type="ordered locus">Mahau_2459</name>
</gene>